<protein>
    <recommendedName>
        <fullName evidence="3">Transmembrane protein</fullName>
    </recommendedName>
</protein>
<dbReference type="Pfam" id="PF10151">
    <property type="entry name" value="TMEM214"/>
    <property type="match status" value="1"/>
</dbReference>
<accession>A0A7J7DUV0</accession>
<organism evidence="1 2">
    <name type="scientific">Tripterygium wilfordii</name>
    <name type="common">Thunder God vine</name>
    <dbReference type="NCBI Taxonomy" id="458696"/>
    <lineage>
        <taxon>Eukaryota</taxon>
        <taxon>Viridiplantae</taxon>
        <taxon>Streptophyta</taxon>
        <taxon>Embryophyta</taxon>
        <taxon>Tracheophyta</taxon>
        <taxon>Spermatophyta</taxon>
        <taxon>Magnoliopsida</taxon>
        <taxon>eudicotyledons</taxon>
        <taxon>Gunneridae</taxon>
        <taxon>Pentapetalae</taxon>
        <taxon>rosids</taxon>
        <taxon>fabids</taxon>
        <taxon>Celastrales</taxon>
        <taxon>Celastraceae</taxon>
        <taxon>Tripterygium</taxon>
    </lineage>
</organism>
<dbReference type="PANTHER" id="PTHR13448:SF14">
    <property type="entry name" value="F26K24.17 PROTEIN"/>
    <property type="match status" value="1"/>
</dbReference>
<dbReference type="GO" id="GO:0005783">
    <property type="term" value="C:endoplasmic reticulum"/>
    <property type="evidence" value="ECO:0007669"/>
    <property type="project" value="TreeGrafter"/>
</dbReference>
<dbReference type="AlphaFoldDB" id="A0A7J7DUV0"/>
<sequence length="254" mass="27809">MVSGKGSNPQSRDLILQLVERILSAPKARPILVNGAVRKGERLMPPSALEIALRATFPMSAARVKATERFEIIYPTLKEVALAGSPGSKAMKQVAQQVMSLALKAAGESIPELSKEAAGIFIWSLGQNADCYKHWDKVYEDNLEASVAVLKKLSDEWKELSVKLFPLDPLRETLKNFSHKNENAMSGRPEATRLALVKESDKCCKVLLGKLSRGHGCMKSMAFAVIALAVGAAFLSPNMENWDMQKLSVIFSPQ</sequence>
<gene>
    <name evidence="1" type="ORF">HS088_TW03G00480</name>
</gene>
<dbReference type="InterPro" id="IPR019308">
    <property type="entry name" value="TMEM214"/>
</dbReference>
<dbReference type="InParanoid" id="A0A7J7DUV0"/>
<reference evidence="1 2" key="1">
    <citation type="journal article" date="2020" name="Nat. Commun.">
        <title>Genome of Tripterygium wilfordii and identification of cytochrome P450 involved in triptolide biosynthesis.</title>
        <authorList>
            <person name="Tu L."/>
            <person name="Su P."/>
            <person name="Zhang Z."/>
            <person name="Gao L."/>
            <person name="Wang J."/>
            <person name="Hu T."/>
            <person name="Zhou J."/>
            <person name="Zhang Y."/>
            <person name="Zhao Y."/>
            <person name="Liu Y."/>
            <person name="Song Y."/>
            <person name="Tong Y."/>
            <person name="Lu Y."/>
            <person name="Yang J."/>
            <person name="Xu C."/>
            <person name="Jia M."/>
            <person name="Peters R.J."/>
            <person name="Huang L."/>
            <person name="Gao W."/>
        </authorList>
    </citation>
    <scope>NUCLEOTIDE SEQUENCE [LARGE SCALE GENOMIC DNA]</scope>
    <source>
        <strain evidence="2">cv. XIE 37</strain>
        <tissue evidence="1">Leaf</tissue>
    </source>
</reference>
<proteinExistence type="predicted"/>
<evidence type="ECO:0000313" key="2">
    <source>
        <dbReference type="Proteomes" id="UP000593562"/>
    </source>
</evidence>
<evidence type="ECO:0000313" key="1">
    <source>
        <dbReference type="EMBL" id="KAF5750148.1"/>
    </source>
</evidence>
<comment type="caution">
    <text evidence="1">The sequence shown here is derived from an EMBL/GenBank/DDBJ whole genome shotgun (WGS) entry which is preliminary data.</text>
</comment>
<dbReference type="PANTHER" id="PTHR13448">
    <property type="entry name" value="TRANSMEMBRANE PROTEIN 214"/>
    <property type="match status" value="1"/>
</dbReference>
<name>A0A7J7DUV0_TRIWF</name>
<keyword evidence="2" id="KW-1185">Reference proteome</keyword>
<evidence type="ECO:0008006" key="3">
    <source>
        <dbReference type="Google" id="ProtNLM"/>
    </source>
</evidence>
<dbReference type="GO" id="GO:0005794">
    <property type="term" value="C:Golgi apparatus"/>
    <property type="evidence" value="ECO:0007669"/>
    <property type="project" value="TreeGrafter"/>
</dbReference>
<dbReference type="Proteomes" id="UP000593562">
    <property type="component" value="Unassembled WGS sequence"/>
</dbReference>
<dbReference type="EMBL" id="JAAARO010000003">
    <property type="protein sequence ID" value="KAF5750148.1"/>
    <property type="molecule type" value="Genomic_DNA"/>
</dbReference>